<feature type="signal peptide" evidence="2">
    <location>
        <begin position="1"/>
        <end position="21"/>
    </location>
</feature>
<dbReference type="AlphaFoldDB" id="J9DAP3"/>
<evidence type="ECO:0000256" key="1">
    <source>
        <dbReference type="SAM" id="Coils"/>
    </source>
</evidence>
<evidence type="ECO:0000313" key="4">
    <source>
        <dbReference type="Proteomes" id="UP000003163"/>
    </source>
</evidence>
<evidence type="ECO:0000313" key="3">
    <source>
        <dbReference type="EMBL" id="EJW04831.1"/>
    </source>
</evidence>
<keyword evidence="2" id="KW-0732">Signal</keyword>
<reference evidence="4" key="2">
    <citation type="submission" date="2015-07" db="EMBL/GenBank/DDBJ databases">
        <title>Contrasting host-pathogen interactions and genome evolution in two generalist and specialist microsporidian pathogens of mosquitoes.</title>
        <authorList>
            <consortium name="The Broad Institute Genomics Platform"/>
            <consortium name="The Broad Institute Genome Sequencing Center for Infectious Disease"/>
            <person name="Cuomo C.A."/>
            <person name="Sanscrainte N.D."/>
            <person name="Goldberg J.M."/>
            <person name="Heiman D."/>
            <person name="Young S."/>
            <person name="Zeng Q."/>
            <person name="Becnel J.J."/>
            <person name="Birren B.W."/>
        </authorList>
    </citation>
    <scope>NUCLEOTIDE SEQUENCE [LARGE SCALE GENOMIC DNA]</scope>
    <source>
        <strain evidence="4">USNM 41457</strain>
    </source>
</reference>
<comment type="caution">
    <text evidence="3">The sequence shown here is derived from an EMBL/GenBank/DDBJ whole genome shotgun (WGS) entry which is preliminary data.</text>
</comment>
<dbReference type="VEuPathDB" id="MicrosporidiaDB:EDEG_00968"/>
<accession>J9DAP3</accession>
<gene>
    <name evidence="3" type="ORF">EDEG_00968</name>
</gene>
<evidence type="ECO:0000256" key="2">
    <source>
        <dbReference type="SAM" id="SignalP"/>
    </source>
</evidence>
<reference evidence="3 4" key="1">
    <citation type="submission" date="2011-08" db="EMBL/GenBank/DDBJ databases">
        <authorList>
            <person name="Liu Z.J."/>
            <person name="Shi F.L."/>
            <person name="Lu J.Q."/>
            <person name="Li M."/>
            <person name="Wang Z.L."/>
        </authorList>
    </citation>
    <scope>NUCLEOTIDE SEQUENCE [LARGE SCALE GENOMIC DNA]</scope>
    <source>
        <strain evidence="3 4">USNM 41457</strain>
    </source>
</reference>
<protein>
    <submittedName>
        <fullName evidence="3">Uncharacterized protein</fullName>
    </submittedName>
</protein>
<name>J9DAP3_EDHAE</name>
<organism evidence="3 4">
    <name type="scientific">Edhazardia aedis (strain USNM 41457)</name>
    <name type="common">Microsporidian parasite</name>
    <dbReference type="NCBI Taxonomy" id="1003232"/>
    <lineage>
        <taxon>Eukaryota</taxon>
        <taxon>Fungi</taxon>
        <taxon>Fungi incertae sedis</taxon>
        <taxon>Microsporidia</taxon>
        <taxon>Edhazardia</taxon>
    </lineage>
</organism>
<feature type="chain" id="PRO_5003821967" evidence="2">
    <location>
        <begin position="22"/>
        <end position="538"/>
    </location>
</feature>
<proteinExistence type="predicted"/>
<dbReference type="EMBL" id="AFBI03000013">
    <property type="protein sequence ID" value="EJW04831.1"/>
    <property type="molecule type" value="Genomic_DNA"/>
</dbReference>
<keyword evidence="1" id="KW-0175">Coiled coil</keyword>
<feature type="coiled-coil region" evidence="1">
    <location>
        <begin position="102"/>
        <end position="129"/>
    </location>
</feature>
<dbReference type="HOGENOM" id="CLU_506244_0_0_1"/>
<dbReference type="Proteomes" id="UP000003163">
    <property type="component" value="Unassembled WGS sequence"/>
</dbReference>
<keyword evidence="4" id="KW-1185">Reference proteome</keyword>
<dbReference type="InParanoid" id="J9DAP3"/>
<sequence>MRKVFGIPLCFFAQVLSGVSAFALTCMMLASGFHPTNSSSISESSINPNISFIPVINSSQQVSPNEYNRELPNLNLTDKIGNKLKTQNSDEQSIEQSNTTVIDEKNKNKNDKECKEANLENANINLNEANTFGIYENTNEQSFVALNQEYLALNEKLMSIIKLQENISVKNYAIFEKFSISSLFDILAKTNNFEDEFYWKGQLHYMLLDYDVVKKWFNEGFNENAKKVIDDDKNHISFFYDHHIKFRELYNRDKIFLTDKKYVDCCCKNSLGKNVEDMISIQNNFFEENKIFVIKFNNLFKLFWEKFFIGAEKYKQNSAIIDIRMMNLKNLNSNVTSEYNAERLMFKKIYSEGIEDLGEDLDANFVFSALNGKSFVKIFHIGIDSFLENFENFVTVCKQGMRYNETYHDILNQRKITPYALDKLDEISKHVRSMLLKYFKRNISNGTEMLNVDECHGDLEAILNMEYMIESDITLPDQDFNFLMESLKPTKRGTIYIIIHDFSAIRKNKDMDKLNPCFNDVNVYVGMELDQDKIISDN</sequence>